<dbReference type="Proteomes" id="UP000886998">
    <property type="component" value="Unassembled WGS sequence"/>
</dbReference>
<accession>A0A8X6KER7</accession>
<gene>
    <name evidence="1" type="ORF">TNIN_140881</name>
</gene>
<name>A0A8X6KER7_9ARAC</name>
<proteinExistence type="predicted"/>
<evidence type="ECO:0000313" key="2">
    <source>
        <dbReference type="Proteomes" id="UP000886998"/>
    </source>
</evidence>
<reference evidence="1" key="1">
    <citation type="submission" date="2020-08" db="EMBL/GenBank/DDBJ databases">
        <title>Multicomponent nature underlies the extraordinary mechanical properties of spider dragline silk.</title>
        <authorList>
            <person name="Kono N."/>
            <person name="Nakamura H."/>
            <person name="Mori M."/>
            <person name="Yoshida Y."/>
            <person name="Ohtoshi R."/>
            <person name="Malay A.D."/>
            <person name="Moran D.A.P."/>
            <person name="Tomita M."/>
            <person name="Numata K."/>
            <person name="Arakawa K."/>
        </authorList>
    </citation>
    <scope>NUCLEOTIDE SEQUENCE</scope>
</reference>
<organism evidence="1 2">
    <name type="scientific">Trichonephila inaurata madagascariensis</name>
    <dbReference type="NCBI Taxonomy" id="2747483"/>
    <lineage>
        <taxon>Eukaryota</taxon>
        <taxon>Metazoa</taxon>
        <taxon>Ecdysozoa</taxon>
        <taxon>Arthropoda</taxon>
        <taxon>Chelicerata</taxon>
        <taxon>Arachnida</taxon>
        <taxon>Araneae</taxon>
        <taxon>Araneomorphae</taxon>
        <taxon>Entelegynae</taxon>
        <taxon>Araneoidea</taxon>
        <taxon>Nephilidae</taxon>
        <taxon>Trichonephila</taxon>
        <taxon>Trichonephila inaurata</taxon>
    </lineage>
</organism>
<comment type="caution">
    <text evidence="1">The sequence shown here is derived from an EMBL/GenBank/DDBJ whole genome shotgun (WGS) entry which is preliminary data.</text>
</comment>
<dbReference type="AlphaFoldDB" id="A0A8X6KER7"/>
<dbReference type="EMBL" id="BMAV01025703">
    <property type="protein sequence ID" value="GFS43843.1"/>
    <property type="molecule type" value="Genomic_DNA"/>
</dbReference>
<keyword evidence="2" id="KW-1185">Reference proteome</keyword>
<sequence length="148" mass="16969">MTTSRYRLKTGGGDTTKSGRVIASAWLAARFTREASCLANFASSTSHRAFSQGRKQYYEKKITPHYQTILFGKNSFLLSPDVKSLYLQFADEVLIQSAKKKKGEIRMGYVSQTFDKTKVKNFRESDRLMFVCVSGKMRKFANSQKRYM</sequence>
<protein>
    <submittedName>
        <fullName evidence="1">Uncharacterized protein</fullName>
    </submittedName>
</protein>
<evidence type="ECO:0000313" key="1">
    <source>
        <dbReference type="EMBL" id="GFS43843.1"/>
    </source>
</evidence>